<dbReference type="OrthoDB" id="10614811at2759"/>
<protein>
    <submittedName>
        <fullName evidence="2">Uncharacterized protein</fullName>
    </submittedName>
</protein>
<comment type="caution">
    <text evidence="2">The sequence shown here is derived from an EMBL/GenBank/DDBJ whole genome shotgun (WGS) entry which is preliminary data.</text>
</comment>
<name>A0A7J7XBN2_PIPKU</name>
<dbReference type="AlphaFoldDB" id="A0A7J7XBN2"/>
<sequence length="167" mass="17387">MLRSPLPAAAASHTASHVSFPLFFFFLTSARGGAATARPLTSPPLARLRPGGGRGGAAPAPRPPGARRGRGAAAEVGWGAPAELREPASRARNLAHPPTPELEVGAPPAQPDPPIRGLDRGPESPRRLLSPGRGPTARPRAKAAEPGLRETREIAKFTYSQIDSIIV</sequence>
<feature type="region of interest" description="Disordered" evidence="1">
    <location>
        <begin position="35"/>
        <end position="149"/>
    </location>
</feature>
<evidence type="ECO:0000256" key="1">
    <source>
        <dbReference type="SAM" id="MobiDB-lite"/>
    </source>
</evidence>
<dbReference type="Proteomes" id="UP000558488">
    <property type="component" value="Unassembled WGS sequence"/>
</dbReference>
<evidence type="ECO:0000313" key="3">
    <source>
        <dbReference type="Proteomes" id="UP000558488"/>
    </source>
</evidence>
<evidence type="ECO:0000313" key="2">
    <source>
        <dbReference type="EMBL" id="KAF6346908.1"/>
    </source>
</evidence>
<dbReference type="EMBL" id="JACAGB010000008">
    <property type="protein sequence ID" value="KAF6346908.1"/>
    <property type="molecule type" value="Genomic_DNA"/>
</dbReference>
<proteinExistence type="predicted"/>
<feature type="compositionally biased region" description="Basic and acidic residues" evidence="1">
    <location>
        <begin position="117"/>
        <end position="126"/>
    </location>
</feature>
<accession>A0A7J7XBN2</accession>
<gene>
    <name evidence="2" type="ORF">mPipKuh1_010643</name>
</gene>
<organism evidence="2 3">
    <name type="scientific">Pipistrellus kuhlii</name>
    <name type="common">Kuhl's pipistrelle</name>
    <dbReference type="NCBI Taxonomy" id="59472"/>
    <lineage>
        <taxon>Eukaryota</taxon>
        <taxon>Metazoa</taxon>
        <taxon>Chordata</taxon>
        <taxon>Craniata</taxon>
        <taxon>Vertebrata</taxon>
        <taxon>Euteleostomi</taxon>
        <taxon>Mammalia</taxon>
        <taxon>Eutheria</taxon>
        <taxon>Laurasiatheria</taxon>
        <taxon>Chiroptera</taxon>
        <taxon>Yangochiroptera</taxon>
        <taxon>Vespertilionidae</taxon>
        <taxon>Pipistrellus</taxon>
    </lineage>
</organism>
<keyword evidence="3" id="KW-1185">Reference proteome</keyword>
<reference evidence="2 3" key="1">
    <citation type="journal article" date="2020" name="Nature">
        <title>Six reference-quality genomes reveal evolution of bat adaptations.</title>
        <authorList>
            <person name="Jebb D."/>
            <person name="Huang Z."/>
            <person name="Pippel M."/>
            <person name="Hughes G.M."/>
            <person name="Lavrichenko K."/>
            <person name="Devanna P."/>
            <person name="Winkler S."/>
            <person name="Jermiin L.S."/>
            <person name="Skirmuntt E.C."/>
            <person name="Katzourakis A."/>
            <person name="Burkitt-Gray L."/>
            <person name="Ray D.A."/>
            <person name="Sullivan K.A.M."/>
            <person name="Roscito J.G."/>
            <person name="Kirilenko B.M."/>
            <person name="Davalos L.M."/>
            <person name="Corthals A.P."/>
            <person name="Power M.L."/>
            <person name="Jones G."/>
            <person name="Ransome R.D."/>
            <person name="Dechmann D.K.N."/>
            <person name="Locatelli A.G."/>
            <person name="Puechmaille S.J."/>
            <person name="Fedrigo O."/>
            <person name="Jarvis E.D."/>
            <person name="Hiller M."/>
            <person name="Vernes S.C."/>
            <person name="Myers E.W."/>
            <person name="Teeling E.C."/>
        </authorList>
    </citation>
    <scope>NUCLEOTIDE SEQUENCE [LARGE SCALE GENOMIC DNA]</scope>
    <source>
        <strain evidence="2">MPipKuh1</strain>
        <tissue evidence="2">Flight muscle</tissue>
    </source>
</reference>